<name>A0A834PGH7_VESPE</name>
<reference evidence="1" key="1">
    <citation type="journal article" date="2020" name="G3 (Bethesda)">
        <title>High-Quality Assemblies for Three Invasive Social Wasps from the &lt;i&gt;Vespula&lt;/i&gt; Genus.</title>
        <authorList>
            <person name="Harrop T.W.R."/>
            <person name="Guhlin J."/>
            <person name="McLaughlin G.M."/>
            <person name="Permina E."/>
            <person name="Stockwell P."/>
            <person name="Gilligan J."/>
            <person name="Le Lec M.F."/>
            <person name="Gruber M.A.M."/>
            <person name="Quinn O."/>
            <person name="Lovegrove M."/>
            <person name="Duncan E.J."/>
            <person name="Remnant E.J."/>
            <person name="Van Eeckhoven J."/>
            <person name="Graham B."/>
            <person name="Knapp R.A."/>
            <person name="Langford K.W."/>
            <person name="Kronenberg Z."/>
            <person name="Press M.O."/>
            <person name="Eacker S.M."/>
            <person name="Wilson-Rankin E.E."/>
            <person name="Purcell J."/>
            <person name="Lester P.J."/>
            <person name="Dearden P.K."/>
        </authorList>
    </citation>
    <scope>NUCLEOTIDE SEQUENCE</scope>
    <source>
        <strain evidence="1">Volc-1</strain>
    </source>
</reference>
<keyword evidence="2" id="KW-1185">Reference proteome</keyword>
<dbReference type="Proteomes" id="UP000600918">
    <property type="component" value="Unassembled WGS sequence"/>
</dbReference>
<protein>
    <submittedName>
        <fullName evidence="1">Uncharacterized protein</fullName>
    </submittedName>
</protein>
<accession>A0A834PGH7</accession>
<dbReference type="AlphaFoldDB" id="A0A834PGH7"/>
<evidence type="ECO:0000313" key="1">
    <source>
        <dbReference type="EMBL" id="KAF7439327.1"/>
    </source>
</evidence>
<gene>
    <name evidence="1" type="ORF">H0235_001718</name>
</gene>
<evidence type="ECO:0000313" key="2">
    <source>
        <dbReference type="Proteomes" id="UP000600918"/>
    </source>
</evidence>
<comment type="caution">
    <text evidence="1">The sequence shown here is derived from an EMBL/GenBank/DDBJ whole genome shotgun (WGS) entry which is preliminary data.</text>
</comment>
<sequence>MTERSESRNPAEDNLHCNYNEALCAAGIYGEVEGHPLTEVFTRRFEDLSSSSSSLLLAFTIATRRKGPFEWIEAPPAVLVPPEESPLVVSNMYHVEIFSSTRVKTVRCNSSVISVTATEGQFVVLGDDRGEAQKEKQKR</sequence>
<proteinExistence type="predicted"/>
<dbReference type="EMBL" id="JACSDY010000001">
    <property type="protein sequence ID" value="KAF7439327.1"/>
    <property type="molecule type" value="Genomic_DNA"/>
</dbReference>
<organism evidence="1 2">
    <name type="scientific">Vespula pensylvanica</name>
    <name type="common">Western yellow jacket</name>
    <name type="synonym">Wasp</name>
    <dbReference type="NCBI Taxonomy" id="30213"/>
    <lineage>
        <taxon>Eukaryota</taxon>
        <taxon>Metazoa</taxon>
        <taxon>Ecdysozoa</taxon>
        <taxon>Arthropoda</taxon>
        <taxon>Hexapoda</taxon>
        <taxon>Insecta</taxon>
        <taxon>Pterygota</taxon>
        <taxon>Neoptera</taxon>
        <taxon>Endopterygota</taxon>
        <taxon>Hymenoptera</taxon>
        <taxon>Apocrita</taxon>
        <taxon>Aculeata</taxon>
        <taxon>Vespoidea</taxon>
        <taxon>Vespidae</taxon>
        <taxon>Vespinae</taxon>
        <taxon>Vespula</taxon>
    </lineage>
</organism>